<evidence type="ECO:0000313" key="7">
    <source>
        <dbReference type="EMBL" id="GAA1998418.1"/>
    </source>
</evidence>
<proteinExistence type="inferred from homology"/>
<evidence type="ECO:0000256" key="3">
    <source>
        <dbReference type="ARBA" id="ARBA00022832"/>
    </source>
</evidence>
<dbReference type="RefSeq" id="WP_344162519.1">
    <property type="nucleotide sequence ID" value="NZ_BAAAPC010000010.1"/>
</dbReference>
<dbReference type="EMBL" id="BAAAPC010000010">
    <property type="protein sequence ID" value="GAA1998418.1"/>
    <property type="molecule type" value="Genomic_DNA"/>
</dbReference>
<evidence type="ECO:0000259" key="6">
    <source>
        <dbReference type="Pfam" id="PF00501"/>
    </source>
</evidence>
<dbReference type="PROSITE" id="PS00455">
    <property type="entry name" value="AMP_BINDING"/>
    <property type="match status" value="1"/>
</dbReference>
<dbReference type="InterPro" id="IPR020845">
    <property type="entry name" value="AMP-binding_CS"/>
</dbReference>
<dbReference type="PANTHER" id="PTHR43272">
    <property type="entry name" value="LONG-CHAIN-FATTY-ACID--COA LIGASE"/>
    <property type="match status" value="1"/>
</dbReference>
<keyword evidence="2 7" id="KW-0436">Ligase</keyword>
<name>A0ABN2T481_9ACTN</name>
<accession>A0ABN2T481</accession>
<feature type="domain" description="AMP-dependent synthetase/ligase" evidence="6">
    <location>
        <begin position="24"/>
        <end position="428"/>
    </location>
</feature>
<reference evidence="7 8" key="1">
    <citation type="journal article" date="2019" name="Int. J. Syst. Evol. Microbiol.">
        <title>The Global Catalogue of Microorganisms (GCM) 10K type strain sequencing project: providing services to taxonomists for standard genome sequencing and annotation.</title>
        <authorList>
            <consortium name="The Broad Institute Genomics Platform"/>
            <consortium name="The Broad Institute Genome Sequencing Center for Infectious Disease"/>
            <person name="Wu L."/>
            <person name="Ma J."/>
        </authorList>
    </citation>
    <scope>NUCLEOTIDE SEQUENCE [LARGE SCALE GENOMIC DNA]</scope>
    <source>
        <strain evidence="7 8">JCM 15313</strain>
    </source>
</reference>
<gene>
    <name evidence="7" type="ORF">GCM10009799_26790</name>
</gene>
<organism evidence="7 8">
    <name type="scientific">Nocardiopsis rhodophaea</name>
    <dbReference type="NCBI Taxonomy" id="280238"/>
    <lineage>
        <taxon>Bacteria</taxon>
        <taxon>Bacillati</taxon>
        <taxon>Actinomycetota</taxon>
        <taxon>Actinomycetes</taxon>
        <taxon>Streptosporangiales</taxon>
        <taxon>Nocardiopsidaceae</taxon>
        <taxon>Nocardiopsis</taxon>
    </lineage>
</organism>
<comment type="similarity">
    <text evidence="1">Belongs to the ATP-dependent AMP-binding enzyme family.</text>
</comment>
<dbReference type="InterPro" id="IPR042099">
    <property type="entry name" value="ANL_N_sf"/>
</dbReference>
<evidence type="ECO:0000313" key="8">
    <source>
        <dbReference type="Proteomes" id="UP001501585"/>
    </source>
</evidence>
<dbReference type="PANTHER" id="PTHR43272:SF32">
    <property type="entry name" value="AMP-DEPENDENT SYNTHETASE_LIGASE DOMAIN-CONTAINING PROTEIN"/>
    <property type="match status" value="1"/>
</dbReference>
<dbReference type="SUPFAM" id="SSF56801">
    <property type="entry name" value="Acetyl-CoA synthetase-like"/>
    <property type="match status" value="1"/>
</dbReference>
<keyword evidence="8" id="KW-1185">Reference proteome</keyword>
<sequence length="603" mass="65166">MPGSVQRSAHRSGVIPAGLARFAADTFAAHTAIRAVRPSRWPELTYEQLGAVTDDVARGLLAIGVAPGDRVAILAETRPEWTVCDLAVGAVGAISVPVYPTNSPEECHWVLSDSESSVLICEDAGQVAKVEQLRAELPRLRHIVVLDGEASGAITLDALLERGSATTTDQVVDREARVRSGDLSTIIYTSGTTGPPKGCLICNGHWQATLDGLDSRLPIRAGESIFLYLPLAHAFARVVQLVALSRGATLHFFGGDIRSVAADLAEVRPDYLPSAPLLFEKVHTRVRSLLAQAPEADREAFDRAVTLGGRVRMARDRGEPVDPEIEAEFAHADERWLSMVRDVFGGRLKEALTGSAPIAPDILEFFHACGVPVNEGYGMTESAAVLTLNSPADRRFGTVGRPLPGVEIRISDDGEILARGANVFSGYHRAPAATTEILGDGWLHTGDLGEFDADGYLRVTGRKKDLIIPASGKNISPANIEGDLRGSRWISHAIVFGDRRPHLAALVTLDPDEIIPWARERGLPEDQAELAAHPDVRALIEEVVADVGARYSRPERVRAFAILPGDFSVETGELTPSLKLRRSIVAQRYQQLLDDLYETPRPA</sequence>
<dbReference type="InterPro" id="IPR000873">
    <property type="entry name" value="AMP-dep_synth/lig_dom"/>
</dbReference>
<dbReference type="CDD" id="cd05907">
    <property type="entry name" value="VL_LC_FACS_like"/>
    <property type="match status" value="1"/>
</dbReference>
<keyword evidence="4" id="KW-0443">Lipid metabolism</keyword>
<dbReference type="Pfam" id="PF23562">
    <property type="entry name" value="AMP-binding_C_3"/>
    <property type="match status" value="1"/>
</dbReference>
<evidence type="ECO:0000256" key="5">
    <source>
        <dbReference type="ARBA" id="ARBA00032875"/>
    </source>
</evidence>
<dbReference type="Gene3D" id="3.40.50.12780">
    <property type="entry name" value="N-terminal domain of ligase-like"/>
    <property type="match status" value="1"/>
</dbReference>
<evidence type="ECO:0000256" key="2">
    <source>
        <dbReference type="ARBA" id="ARBA00022598"/>
    </source>
</evidence>
<dbReference type="GO" id="GO:0016874">
    <property type="term" value="F:ligase activity"/>
    <property type="evidence" value="ECO:0007669"/>
    <property type="project" value="UniProtKB-KW"/>
</dbReference>
<dbReference type="Pfam" id="PF00501">
    <property type="entry name" value="AMP-binding"/>
    <property type="match status" value="1"/>
</dbReference>
<evidence type="ECO:0000256" key="4">
    <source>
        <dbReference type="ARBA" id="ARBA00023098"/>
    </source>
</evidence>
<evidence type="ECO:0000256" key="1">
    <source>
        <dbReference type="ARBA" id="ARBA00006432"/>
    </source>
</evidence>
<comment type="caution">
    <text evidence="7">The sequence shown here is derived from an EMBL/GenBank/DDBJ whole genome shotgun (WGS) entry which is preliminary data.</text>
</comment>
<keyword evidence="3" id="KW-0276">Fatty acid metabolism</keyword>
<protein>
    <recommendedName>
        <fullName evidence="5">Acyl-CoA synthetase</fullName>
    </recommendedName>
</protein>
<dbReference type="Proteomes" id="UP001501585">
    <property type="component" value="Unassembled WGS sequence"/>
</dbReference>